<dbReference type="InterPro" id="IPR013783">
    <property type="entry name" value="Ig-like_fold"/>
</dbReference>
<dbReference type="Gene3D" id="2.60.40.10">
    <property type="entry name" value="Immunoglobulins"/>
    <property type="match status" value="1"/>
</dbReference>
<reference evidence="3 4" key="1">
    <citation type="submission" date="2018-06" db="EMBL/GenBank/DDBJ databases">
        <authorList>
            <consortium name="Pathogen Informatics"/>
            <person name="Doyle S."/>
        </authorList>
    </citation>
    <scope>NUCLEOTIDE SEQUENCE [LARGE SCALE GENOMIC DNA]</scope>
    <source>
        <strain evidence="3 4">NCTC13560</strain>
    </source>
</reference>
<dbReference type="Pfam" id="PF13585">
    <property type="entry name" value="CHU_C"/>
    <property type="match status" value="1"/>
</dbReference>
<dbReference type="AlphaFoldDB" id="A0A381F4Y5"/>
<dbReference type="Pfam" id="PF19081">
    <property type="entry name" value="Ig_7"/>
    <property type="match status" value="1"/>
</dbReference>
<proteinExistence type="predicted"/>
<keyword evidence="1" id="KW-0732">Signal</keyword>
<gene>
    <name evidence="3" type="ORF">NCTC13560_00336</name>
</gene>
<organism evidence="3 4">
    <name type="scientific">Chryseobacterium indoltheticum</name>
    <dbReference type="NCBI Taxonomy" id="254"/>
    <lineage>
        <taxon>Bacteria</taxon>
        <taxon>Pseudomonadati</taxon>
        <taxon>Bacteroidota</taxon>
        <taxon>Flavobacteriia</taxon>
        <taxon>Flavobacteriales</taxon>
        <taxon>Weeksellaceae</taxon>
        <taxon>Chryseobacterium group</taxon>
        <taxon>Chryseobacterium</taxon>
    </lineage>
</organism>
<dbReference type="Proteomes" id="UP000255231">
    <property type="component" value="Unassembled WGS sequence"/>
</dbReference>
<evidence type="ECO:0000256" key="1">
    <source>
        <dbReference type="SAM" id="SignalP"/>
    </source>
</evidence>
<evidence type="ECO:0000259" key="2">
    <source>
        <dbReference type="Pfam" id="PF19081"/>
    </source>
</evidence>
<dbReference type="KEGG" id="cil:EG358_15435"/>
<dbReference type="NCBIfam" id="TIGR04131">
    <property type="entry name" value="Bac_Flav_CTERM"/>
    <property type="match status" value="1"/>
</dbReference>
<feature type="chain" id="PRO_5017021333" evidence="1">
    <location>
        <begin position="25"/>
        <end position="789"/>
    </location>
</feature>
<dbReference type="InterPro" id="IPR044023">
    <property type="entry name" value="Ig_7"/>
</dbReference>
<dbReference type="EMBL" id="UFVS01000001">
    <property type="protein sequence ID" value="SUX41538.1"/>
    <property type="molecule type" value="Genomic_DNA"/>
</dbReference>
<dbReference type="GeneID" id="303675101"/>
<sequence length="789" mass="84864">MLNYRLKNYLFLFALLFISASVFAQQRQPPKNNVNETNKKAGVFIDVNAAGYVPSTYTPEQLVKNVLINGGSTCSIPNVSNVTITPTQPVSSDDRFWGYFHKGTTNFPFTDGIVLTTGRAREAGNVASSASYTIPGAGIDDPDLLVAVPNPSTTDHYNDNVMLEFDFVPNSSQIKFNYIFASEEYSGTFPCQYSDAFALLIKPVAGGPYVNLAVLPNNAGPVAMTNIHPLIQGALGCPAINEIYFGGYNTPTNIVTNYDGRTVPLTAVGTVTPGVAYHFKMVLSDYRDWGYDSAVFIEGGSFDIGIKLVDGNGVQLPATLNVCDNIPQTLVAQVSGITGATYQWYKDGVLIPGATAVSYTATAPGVYEVKVSVPGNTCPASATITIVGGTSPAAQNATLKLCTTPTLSTFNLNDAKPQISTTTGAIFRFYVNQADAQAQNNNFIPNANLASYNGTDGQILHVVVSNGGFCSKLVTLTLRKEATPVAELVATKLKICLGESVTLTASGGVTYQWNNFAGTGAVQTLSPTQTTTYTVYAIGAQGCKSLQPATIKVEVVPAITSNLSGGFICESDRMTLDAGAGPNYSYLWSNGATTQTIVAETAGIYFVDITNGVCTERFTTEVKQALIPEIINVDYSQSGTLIITASNLGSGVLEYSVDNGVTWQGSNVFNNIPNNKIISIRVRVKTTTCVGFLEYFTFIMQNVITPNGDNVNDIIDFRGVSNYNKFQAAISDRYGKVVFNAEKTRPFWDGYFQGKKLPTASYWYQVTFEDPASKKLTVKTGWILLKNFE</sequence>
<evidence type="ECO:0000313" key="4">
    <source>
        <dbReference type="Proteomes" id="UP000255231"/>
    </source>
</evidence>
<feature type="domain" description="Ig-like" evidence="2">
    <location>
        <begin position="484"/>
        <end position="557"/>
    </location>
</feature>
<dbReference type="RefSeq" id="WP_115596383.1">
    <property type="nucleotide sequence ID" value="NZ_CP033929.1"/>
</dbReference>
<feature type="signal peptide" evidence="1">
    <location>
        <begin position="1"/>
        <end position="24"/>
    </location>
</feature>
<dbReference type="InterPro" id="IPR026341">
    <property type="entry name" value="T9SS_type_B"/>
</dbReference>
<protein>
    <submittedName>
        <fullName evidence="3">Gliding motility-associated C-terminal domain</fullName>
    </submittedName>
</protein>
<dbReference type="InterPro" id="IPR049804">
    <property type="entry name" value="Choice_anch_L"/>
</dbReference>
<dbReference type="NCBIfam" id="NF038133">
    <property type="entry name" value="choice_anch_L"/>
    <property type="match status" value="1"/>
</dbReference>
<evidence type="ECO:0000313" key="3">
    <source>
        <dbReference type="EMBL" id="SUX41538.1"/>
    </source>
</evidence>
<accession>A0A381F4Y5</accession>
<name>A0A381F4Y5_9FLAO</name>